<dbReference type="AlphaFoldDB" id="A0A9W9TJD6"/>
<reference evidence="1" key="2">
    <citation type="journal article" date="2023" name="IMA Fungus">
        <title>Comparative genomic study of the Penicillium genus elucidates a diverse pangenome and 15 lateral gene transfer events.</title>
        <authorList>
            <person name="Petersen C."/>
            <person name="Sorensen T."/>
            <person name="Nielsen M.R."/>
            <person name="Sondergaard T.E."/>
            <person name="Sorensen J.L."/>
            <person name="Fitzpatrick D.A."/>
            <person name="Frisvad J.C."/>
            <person name="Nielsen K.L."/>
        </authorList>
    </citation>
    <scope>NUCLEOTIDE SEQUENCE</scope>
    <source>
        <strain evidence="1">IBT 19713</strain>
    </source>
</reference>
<proteinExistence type="predicted"/>
<organism evidence="1 2">
    <name type="scientific">Penicillium chermesinum</name>
    <dbReference type="NCBI Taxonomy" id="63820"/>
    <lineage>
        <taxon>Eukaryota</taxon>
        <taxon>Fungi</taxon>
        <taxon>Dikarya</taxon>
        <taxon>Ascomycota</taxon>
        <taxon>Pezizomycotina</taxon>
        <taxon>Eurotiomycetes</taxon>
        <taxon>Eurotiomycetidae</taxon>
        <taxon>Eurotiales</taxon>
        <taxon>Aspergillaceae</taxon>
        <taxon>Penicillium</taxon>
    </lineage>
</organism>
<dbReference type="SUPFAM" id="SSF51735">
    <property type="entry name" value="NAD(P)-binding Rossmann-fold domains"/>
    <property type="match status" value="1"/>
</dbReference>
<evidence type="ECO:0008006" key="3">
    <source>
        <dbReference type="Google" id="ProtNLM"/>
    </source>
</evidence>
<dbReference type="GeneID" id="83202841"/>
<protein>
    <recommendedName>
        <fullName evidence="3">NmrA-like domain-containing protein</fullName>
    </recommendedName>
</protein>
<reference evidence="1" key="1">
    <citation type="submission" date="2022-11" db="EMBL/GenBank/DDBJ databases">
        <authorList>
            <person name="Petersen C."/>
        </authorList>
    </citation>
    <scope>NUCLEOTIDE SEQUENCE</scope>
    <source>
        <strain evidence="1">IBT 19713</strain>
    </source>
</reference>
<dbReference type="OrthoDB" id="5283654at2759"/>
<dbReference type="InterPro" id="IPR036291">
    <property type="entry name" value="NAD(P)-bd_dom_sf"/>
</dbReference>
<evidence type="ECO:0000313" key="1">
    <source>
        <dbReference type="EMBL" id="KAJ5225017.1"/>
    </source>
</evidence>
<dbReference type="Gene3D" id="3.40.50.720">
    <property type="entry name" value="NAD(P)-binding Rossmann-like Domain"/>
    <property type="match status" value="1"/>
</dbReference>
<dbReference type="Proteomes" id="UP001150941">
    <property type="component" value="Unassembled WGS sequence"/>
</dbReference>
<name>A0A9W9TJD6_9EURO</name>
<keyword evidence="2" id="KW-1185">Reference proteome</keyword>
<comment type="caution">
    <text evidence="1">The sequence shown here is derived from an EMBL/GenBank/DDBJ whole genome shotgun (WGS) entry which is preliminary data.</text>
</comment>
<evidence type="ECO:0000313" key="2">
    <source>
        <dbReference type="Proteomes" id="UP001150941"/>
    </source>
</evidence>
<dbReference type="EMBL" id="JAPQKS010000005">
    <property type="protein sequence ID" value="KAJ5225017.1"/>
    <property type="molecule type" value="Genomic_DNA"/>
</dbReference>
<sequence>MGPSLTGNKDEVEKAAGIPLTIVLPALFAESALGMGLLEVDRVGNRLAIPGDGDNQPLFVCTREYIAAAYASIFAATPVARLQSRVLGLTEVQVTGKELAKALEAKNGAPPKIFYHSLEEVDKNIETALAQGRPLALAWLCRKFWGAGMFPEAIGSDIWEVPGYKKKTIEELIVEDQLVSYRDAPPEVHAALEKTFY</sequence>
<dbReference type="RefSeq" id="XP_058328428.1">
    <property type="nucleotide sequence ID" value="XM_058475538.1"/>
</dbReference>
<gene>
    <name evidence="1" type="ORF">N7468_006242</name>
</gene>
<accession>A0A9W9TJD6</accession>